<reference evidence="2" key="1">
    <citation type="submission" date="2020-05" db="EMBL/GenBank/DDBJ databases">
        <title>Phylogenomic resolution of chytrid fungi.</title>
        <authorList>
            <person name="Stajich J.E."/>
            <person name="Amses K."/>
            <person name="Simmons R."/>
            <person name="Seto K."/>
            <person name="Myers J."/>
            <person name="Bonds A."/>
            <person name="Quandt C.A."/>
            <person name="Barry K."/>
            <person name="Liu P."/>
            <person name="Grigoriev I."/>
            <person name="Longcore J.E."/>
            <person name="James T.Y."/>
        </authorList>
    </citation>
    <scope>NUCLEOTIDE SEQUENCE</scope>
    <source>
        <strain evidence="2">JEL0379</strain>
    </source>
</reference>
<feature type="region of interest" description="Disordered" evidence="1">
    <location>
        <begin position="284"/>
        <end position="322"/>
    </location>
</feature>
<name>A0AAD5TID6_9FUNG</name>
<comment type="caution">
    <text evidence="2">The sequence shown here is derived from an EMBL/GenBank/DDBJ whole genome shotgun (WGS) entry which is preliminary data.</text>
</comment>
<organism evidence="2 3">
    <name type="scientific">Geranomyces variabilis</name>
    <dbReference type="NCBI Taxonomy" id="109894"/>
    <lineage>
        <taxon>Eukaryota</taxon>
        <taxon>Fungi</taxon>
        <taxon>Fungi incertae sedis</taxon>
        <taxon>Chytridiomycota</taxon>
        <taxon>Chytridiomycota incertae sedis</taxon>
        <taxon>Chytridiomycetes</taxon>
        <taxon>Spizellomycetales</taxon>
        <taxon>Powellomycetaceae</taxon>
        <taxon>Geranomyces</taxon>
    </lineage>
</organism>
<feature type="region of interest" description="Disordered" evidence="1">
    <location>
        <begin position="356"/>
        <end position="444"/>
    </location>
</feature>
<protein>
    <submittedName>
        <fullName evidence="2">Uncharacterized protein</fullName>
    </submittedName>
</protein>
<sequence length="616" mass="66163">MLTDIPITMPPDRPINREIYSTKEPPMGNKVLFDLPEIGTAERHIHDIKEIESLARGVLKVNAPLDQILCEAFERLVELAGTRDFIVGASDLEKYTRHIAAMREDPFVLGYVVPWHMVQRIGLPHLANKNRAFVAGAGLSGMSPLSLPQRIPMPVFDTYEVFKMKLYREGFNPNIPANTANDGLAVKPETSAPTTTVEDPFQTLEDPTLSSYEQLPHYFDTYGRGAKAVDVYVRFLSSGQLSDAVTIQAMAAQQEAKIKDEERWAQIAAEDAIRKAEVAKRIAAEQAEAKSTVTTETGTTRKRKDIESTAAGKKTAGGTSKARALKLKYSTVTAAGGSPTASSAEMHADKPFVKRASKAKAGELSGAHSAETAAPTLTSSRKSRSRAHSSDDNQLNAPAAKKPRGRAKPTSFAAAAAATPSPSRRSDNHHSASSSGAASITPTNQRAIPNAYVSGSSHHHSVHQPILVSQPLIAQPPIYPPNAMPVSSGFGSYMPYPGFLPVYAPVTVPDNGGYYMATSYHTAYPMQPYTLSEMGPTGGMYTPRASYMDGGFRMPYPATPKRKRSGVDDDDVAGPSTTPVSATPPDSGRAGNKKARIELGAMIVARMATAASPTRN</sequence>
<evidence type="ECO:0000313" key="2">
    <source>
        <dbReference type="EMBL" id="KAJ3177028.1"/>
    </source>
</evidence>
<dbReference type="Proteomes" id="UP001212152">
    <property type="component" value="Unassembled WGS sequence"/>
</dbReference>
<proteinExistence type="predicted"/>
<gene>
    <name evidence="2" type="ORF">HDU87_004744</name>
</gene>
<evidence type="ECO:0000313" key="3">
    <source>
        <dbReference type="Proteomes" id="UP001212152"/>
    </source>
</evidence>
<feature type="compositionally biased region" description="Low complexity" evidence="1">
    <location>
        <begin position="408"/>
        <end position="423"/>
    </location>
</feature>
<evidence type="ECO:0000256" key="1">
    <source>
        <dbReference type="SAM" id="MobiDB-lite"/>
    </source>
</evidence>
<dbReference type="EMBL" id="JADGJQ010000036">
    <property type="protein sequence ID" value="KAJ3177028.1"/>
    <property type="molecule type" value="Genomic_DNA"/>
</dbReference>
<dbReference type="AlphaFoldDB" id="A0AAD5TID6"/>
<keyword evidence="3" id="KW-1185">Reference proteome</keyword>
<accession>A0AAD5TID6</accession>
<feature type="region of interest" description="Disordered" evidence="1">
    <location>
        <begin position="555"/>
        <end position="595"/>
    </location>
</feature>